<dbReference type="EMBL" id="JAIWYP010000005">
    <property type="protein sequence ID" value="KAH3819652.1"/>
    <property type="molecule type" value="Genomic_DNA"/>
</dbReference>
<reference evidence="2" key="1">
    <citation type="journal article" date="2019" name="bioRxiv">
        <title>The Genome of the Zebra Mussel, Dreissena polymorpha: A Resource for Invasive Species Research.</title>
        <authorList>
            <person name="McCartney M.A."/>
            <person name="Auch B."/>
            <person name="Kono T."/>
            <person name="Mallez S."/>
            <person name="Zhang Y."/>
            <person name="Obille A."/>
            <person name="Becker A."/>
            <person name="Abrahante J.E."/>
            <person name="Garbe J."/>
            <person name="Badalamenti J.P."/>
            <person name="Herman A."/>
            <person name="Mangelson H."/>
            <person name="Liachko I."/>
            <person name="Sullivan S."/>
            <person name="Sone E.D."/>
            <person name="Koren S."/>
            <person name="Silverstein K.A.T."/>
            <person name="Beckman K.B."/>
            <person name="Gohl D.M."/>
        </authorList>
    </citation>
    <scope>NUCLEOTIDE SEQUENCE</scope>
    <source>
        <strain evidence="2">Duluth1</strain>
        <tissue evidence="2">Whole animal</tissue>
    </source>
</reference>
<name>A0A9D4S3F0_DREPO</name>
<evidence type="ECO:0000313" key="1">
    <source>
        <dbReference type="EMBL" id="KAH3819652.1"/>
    </source>
</evidence>
<reference evidence="2" key="2">
    <citation type="submission" date="2020-11" db="EMBL/GenBank/DDBJ databases">
        <authorList>
            <person name="McCartney M.A."/>
            <person name="Auch B."/>
            <person name="Kono T."/>
            <person name="Mallez S."/>
            <person name="Becker A."/>
            <person name="Gohl D.M."/>
            <person name="Silverstein K.A.T."/>
            <person name="Koren S."/>
            <person name="Bechman K.B."/>
            <person name="Herman A."/>
            <person name="Abrahante J.E."/>
            <person name="Garbe J."/>
        </authorList>
    </citation>
    <scope>NUCLEOTIDE SEQUENCE</scope>
    <source>
        <strain evidence="2">Duluth1</strain>
        <tissue evidence="2">Whole animal</tissue>
    </source>
</reference>
<protein>
    <submittedName>
        <fullName evidence="2">Uncharacterized protein</fullName>
    </submittedName>
</protein>
<evidence type="ECO:0000313" key="3">
    <source>
        <dbReference type="Proteomes" id="UP000828390"/>
    </source>
</evidence>
<comment type="caution">
    <text evidence="2">The sequence shown here is derived from an EMBL/GenBank/DDBJ whole genome shotgun (WGS) entry which is preliminary data.</text>
</comment>
<dbReference type="EMBL" id="JAIWYP010000001">
    <property type="protein sequence ID" value="KAH3890326.1"/>
    <property type="molecule type" value="Genomic_DNA"/>
</dbReference>
<dbReference type="Proteomes" id="UP000828390">
    <property type="component" value="Unassembled WGS sequence"/>
</dbReference>
<organism evidence="2 3">
    <name type="scientific">Dreissena polymorpha</name>
    <name type="common">Zebra mussel</name>
    <name type="synonym">Mytilus polymorpha</name>
    <dbReference type="NCBI Taxonomy" id="45954"/>
    <lineage>
        <taxon>Eukaryota</taxon>
        <taxon>Metazoa</taxon>
        <taxon>Spiralia</taxon>
        <taxon>Lophotrochozoa</taxon>
        <taxon>Mollusca</taxon>
        <taxon>Bivalvia</taxon>
        <taxon>Autobranchia</taxon>
        <taxon>Heteroconchia</taxon>
        <taxon>Euheterodonta</taxon>
        <taxon>Imparidentia</taxon>
        <taxon>Neoheterodontei</taxon>
        <taxon>Myida</taxon>
        <taxon>Dreissenoidea</taxon>
        <taxon>Dreissenidae</taxon>
        <taxon>Dreissena</taxon>
    </lineage>
</organism>
<keyword evidence="3" id="KW-1185">Reference proteome</keyword>
<proteinExistence type="predicted"/>
<evidence type="ECO:0000313" key="2">
    <source>
        <dbReference type="EMBL" id="KAH3890326.1"/>
    </source>
</evidence>
<accession>A0A9D4S3F0</accession>
<sequence length="52" mass="6244">MERKDLRDYVRKLLVLPFVPSSQIEPLFRNLAQRANTEPLRKLVNYIDSTWI</sequence>
<dbReference type="AlphaFoldDB" id="A0A9D4S3F0"/>
<gene>
    <name evidence="2" type="ORF">DPMN_014404</name>
    <name evidence="1" type="ORF">DPMN_121393</name>
</gene>